<dbReference type="OrthoDB" id="980347at2"/>
<evidence type="ECO:0000313" key="2">
    <source>
        <dbReference type="EMBL" id="KPM48014.1"/>
    </source>
</evidence>
<keyword evidence="1" id="KW-0812">Transmembrane</keyword>
<comment type="caution">
    <text evidence="2">The sequence shown here is derived from an EMBL/GenBank/DDBJ whole genome shotgun (WGS) entry which is preliminary data.</text>
</comment>
<evidence type="ECO:0000313" key="3">
    <source>
        <dbReference type="Proteomes" id="UP000050454"/>
    </source>
</evidence>
<sequence length="303" mass="34136">MIKSILNIPVQIINSVAGFFQKLAQATKRPMRSGVLTLKSLISAVVVALSVFVLFYFAQPFGIRENTALNKTLLISIASAAGFIGILISDYLLPFTFKKFFDSSQWTVIRQFSLFVLRFFFVGLLVMVFSNQVGLAKFDLPMVLLEFTGFGAVIGFIISFLQESTLRSKFSLKSEIINRNLQNFTPVESQKMLFPVMAFSGANEKLSLVPNQLVSVSISKYKSQLLYQNFFGLADKELDIQAEDVKKELQKHPQFIQISDHEYANAHALYKVTGDASGYELHIAKRSKPVRLSRKFEKTIESL</sequence>
<reference evidence="2 3" key="1">
    <citation type="submission" date="2015-07" db="EMBL/GenBank/DDBJ databases">
        <title>The draft genome sequence of Leadbetterella sp. JN14-9.</title>
        <authorList>
            <person name="Liu Y."/>
            <person name="Du J."/>
            <person name="Shao Z."/>
        </authorList>
    </citation>
    <scope>NUCLEOTIDE SEQUENCE [LARGE SCALE GENOMIC DNA]</scope>
    <source>
        <strain evidence="2 3">JN14-9</strain>
    </source>
</reference>
<keyword evidence="1" id="KW-0472">Membrane</keyword>
<dbReference type="STRING" id="1605367.AFM12_12465"/>
<evidence type="ECO:0008006" key="4">
    <source>
        <dbReference type="Google" id="ProtNLM"/>
    </source>
</evidence>
<feature type="transmembrane region" description="Helical" evidence="1">
    <location>
        <begin position="73"/>
        <end position="93"/>
    </location>
</feature>
<gene>
    <name evidence="2" type="ORF">AFM12_12465</name>
</gene>
<name>A0A0P7BL81_9BACT</name>
<organism evidence="2 3">
    <name type="scientific">Jiulongibacter sediminis</name>
    <dbReference type="NCBI Taxonomy" id="1605367"/>
    <lineage>
        <taxon>Bacteria</taxon>
        <taxon>Pseudomonadati</taxon>
        <taxon>Bacteroidota</taxon>
        <taxon>Cytophagia</taxon>
        <taxon>Cytophagales</taxon>
        <taxon>Leadbetterellaceae</taxon>
        <taxon>Jiulongibacter</taxon>
    </lineage>
</organism>
<protein>
    <recommendedName>
        <fullName evidence="4">HTH LytTR-type domain-containing protein</fullName>
    </recommendedName>
</protein>
<feature type="transmembrane region" description="Helical" evidence="1">
    <location>
        <begin position="140"/>
        <end position="161"/>
    </location>
</feature>
<accession>A0A0P7BL81</accession>
<dbReference type="RefSeq" id="WP_055148685.1">
    <property type="nucleotide sequence ID" value="NZ_JXSZ01000009.1"/>
</dbReference>
<dbReference type="AlphaFoldDB" id="A0A0P7BL81"/>
<feature type="transmembrane region" description="Helical" evidence="1">
    <location>
        <begin position="114"/>
        <end position="134"/>
    </location>
</feature>
<proteinExistence type="predicted"/>
<dbReference type="Proteomes" id="UP000050454">
    <property type="component" value="Unassembled WGS sequence"/>
</dbReference>
<keyword evidence="3" id="KW-1185">Reference proteome</keyword>
<feature type="transmembrane region" description="Helical" evidence="1">
    <location>
        <begin position="36"/>
        <end position="58"/>
    </location>
</feature>
<keyword evidence="1" id="KW-1133">Transmembrane helix</keyword>
<dbReference type="EMBL" id="LGTQ01000009">
    <property type="protein sequence ID" value="KPM48014.1"/>
    <property type="molecule type" value="Genomic_DNA"/>
</dbReference>
<evidence type="ECO:0000256" key="1">
    <source>
        <dbReference type="SAM" id="Phobius"/>
    </source>
</evidence>